<evidence type="ECO:0000313" key="3">
    <source>
        <dbReference type="Proteomes" id="UP000283269"/>
    </source>
</evidence>
<feature type="compositionally biased region" description="Acidic residues" evidence="1">
    <location>
        <begin position="1"/>
        <end position="14"/>
    </location>
</feature>
<organism evidence="2 3">
    <name type="scientific">Psilocybe cyanescens</name>
    <dbReference type="NCBI Taxonomy" id="93625"/>
    <lineage>
        <taxon>Eukaryota</taxon>
        <taxon>Fungi</taxon>
        <taxon>Dikarya</taxon>
        <taxon>Basidiomycota</taxon>
        <taxon>Agaricomycotina</taxon>
        <taxon>Agaricomycetes</taxon>
        <taxon>Agaricomycetidae</taxon>
        <taxon>Agaricales</taxon>
        <taxon>Agaricineae</taxon>
        <taxon>Strophariaceae</taxon>
        <taxon>Psilocybe</taxon>
    </lineage>
</organism>
<keyword evidence="3" id="KW-1185">Reference proteome</keyword>
<dbReference type="EMBL" id="NHYD01001177">
    <property type="protein sequence ID" value="PPQ92023.1"/>
    <property type="molecule type" value="Genomic_DNA"/>
</dbReference>
<name>A0A409XML3_PSICY</name>
<dbReference type="InParanoid" id="A0A409XML3"/>
<evidence type="ECO:0000313" key="2">
    <source>
        <dbReference type="EMBL" id="PPQ92023.1"/>
    </source>
</evidence>
<reference evidence="2 3" key="1">
    <citation type="journal article" date="2018" name="Evol. Lett.">
        <title>Horizontal gene cluster transfer increased hallucinogenic mushroom diversity.</title>
        <authorList>
            <person name="Reynolds H.T."/>
            <person name="Vijayakumar V."/>
            <person name="Gluck-Thaler E."/>
            <person name="Korotkin H.B."/>
            <person name="Matheny P.B."/>
            <person name="Slot J.C."/>
        </authorList>
    </citation>
    <scope>NUCLEOTIDE SEQUENCE [LARGE SCALE GENOMIC DNA]</scope>
    <source>
        <strain evidence="2 3">2631</strain>
    </source>
</reference>
<gene>
    <name evidence="2" type="ORF">CVT25_004844</name>
</gene>
<sequence length="87" mass="9160">MEGDTSDSEDEQEDEVGRYLNGFTNLKHGTRAPQPPSSAPSAPSKNTSCTPSTRHVPPLKSPSTHSTVPLYAAYPDADAVFVICAGA</sequence>
<feature type="region of interest" description="Disordered" evidence="1">
    <location>
        <begin position="1"/>
        <end position="68"/>
    </location>
</feature>
<protein>
    <submittedName>
        <fullName evidence="2">Uncharacterized protein</fullName>
    </submittedName>
</protein>
<comment type="caution">
    <text evidence="2">The sequence shown here is derived from an EMBL/GenBank/DDBJ whole genome shotgun (WGS) entry which is preliminary data.</text>
</comment>
<accession>A0A409XML3</accession>
<dbReference type="AlphaFoldDB" id="A0A409XML3"/>
<proteinExistence type="predicted"/>
<dbReference type="Proteomes" id="UP000283269">
    <property type="component" value="Unassembled WGS sequence"/>
</dbReference>
<evidence type="ECO:0000256" key="1">
    <source>
        <dbReference type="SAM" id="MobiDB-lite"/>
    </source>
</evidence>